<feature type="transmembrane region" description="Helical" evidence="5">
    <location>
        <begin position="119"/>
        <end position="136"/>
    </location>
</feature>
<evidence type="ECO:0000259" key="6">
    <source>
        <dbReference type="Pfam" id="PF04932"/>
    </source>
</evidence>
<feature type="transmembrane region" description="Helical" evidence="5">
    <location>
        <begin position="302"/>
        <end position="325"/>
    </location>
</feature>
<name>A0A1M6TQX5_9FLAO</name>
<feature type="transmembrane region" description="Helical" evidence="5">
    <location>
        <begin position="66"/>
        <end position="83"/>
    </location>
</feature>
<accession>A0A1M6TQX5</accession>
<feature type="transmembrane region" description="Helical" evidence="5">
    <location>
        <begin position="181"/>
        <end position="201"/>
    </location>
</feature>
<dbReference type="PANTHER" id="PTHR37422:SF13">
    <property type="entry name" value="LIPOPOLYSACCHARIDE BIOSYNTHESIS PROTEIN PA4999-RELATED"/>
    <property type="match status" value="1"/>
</dbReference>
<dbReference type="STRING" id="228958.SAMN04488007_3326"/>
<evidence type="ECO:0000256" key="5">
    <source>
        <dbReference type="SAM" id="Phobius"/>
    </source>
</evidence>
<feature type="transmembrane region" description="Helical" evidence="5">
    <location>
        <begin position="337"/>
        <end position="367"/>
    </location>
</feature>
<comment type="subcellular location">
    <subcellularLocation>
        <location evidence="1">Membrane</location>
        <topology evidence="1">Multi-pass membrane protein</topology>
    </subcellularLocation>
</comment>
<feature type="transmembrane region" description="Helical" evidence="5">
    <location>
        <begin position="213"/>
        <end position="233"/>
    </location>
</feature>
<evidence type="ECO:0000313" key="7">
    <source>
        <dbReference type="EMBL" id="SHK59375.1"/>
    </source>
</evidence>
<dbReference type="PANTHER" id="PTHR37422">
    <property type="entry name" value="TEICHURONIC ACID BIOSYNTHESIS PROTEIN TUAE"/>
    <property type="match status" value="1"/>
</dbReference>
<evidence type="ECO:0000256" key="1">
    <source>
        <dbReference type="ARBA" id="ARBA00004141"/>
    </source>
</evidence>
<evidence type="ECO:0000256" key="4">
    <source>
        <dbReference type="ARBA" id="ARBA00023136"/>
    </source>
</evidence>
<dbReference type="InterPro" id="IPR007016">
    <property type="entry name" value="O-antigen_ligase-rel_domated"/>
</dbReference>
<dbReference type="OrthoDB" id="695378at2"/>
<sequence>MTSNLDKEKNSLPVLRYLILGLFLWNLPAFLLTYMNGSISSLISYISYALLVLYVVINGKSGNSKGMLLLGLSYFLISGLVDQQYMPDFRFFLVIAIKYFIVIWGGYEVLKKTSKIEMWWFLMIGALSILGNMFLFNDPKADYGRYSGFYLDPNNGGLICLMGFSASFLLPKVYKIVGKAAFTLLGLFTLSRTFVITWILINILSIKLSIKNIKMLAIGFGILSSLLIYNEFLPVKNPRLEQISASLTGNESKSKGIDKDSRWHTWSRYYDALQNKPILGNGYQSFLGSGIAPPVGVHNTYLLIWGEGGIIPITIFLVYMIWLFFESYKVFNDKPHLLMMMLGLSLFLMTNHNFLTSNYSLFILLWIHIQVKETSKQEDLINLKVNTIEA</sequence>
<dbReference type="Proteomes" id="UP000184314">
    <property type="component" value="Unassembled WGS sequence"/>
</dbReference>
<dbReference type="GO" id="GO:0016020">
    <property type="term" value="C:membrane"/>
    <property type="evidence" value="ECO:0007669"/>
    <property type="project" value="UniProtKB-SubCell"/>
</dbReference>
<keyword evidence="3 5" id="KW-1133">Transmembrane helix</keyword>
<evidence type="ECO:0000313" key="8">
    <source>
        <dbReference type="Proteomes" id="UP000184314"/>
    </source>
</evidence>
<proteinExistence type="predicted"/>
<reference evidence="8" key="1">
    <citation type="submission" date="2016-11" db="EMBL/GenBank/DDBJ databases">
        <authorList>
            <person name="Varghese N."/>
            <person name="Submissions S."/>
        </authorList>
    </citation>
    <scope>NUCLEOTIDE SEQUENCE [LARGE SCALE GENOMIC DNA]</scope>
    <source>
        <strain evidence="8">DSM 16478</strain>
    </source>
</reference>
<evidence type="ECO:0000256" key="3">
    <source>
        <dbReference type="ARBA" id="ARBA00022989"/>
    </source>
</evidence>
<feature type="domain" description="O-antigen ligase-related" evidence="6">
    <location>
        <begin position="183"/>
        <end position="316"/>
    </location>
</feature>
<feature type="transmembrane region" description="Helical" evidence="5">
    <location>
        <begin position="156"/>
        <end position="174"/>
    </location>
</feature>
<feature type="transmembrane region" description="Helical" evidence="5">
    <location>
        <begin position="89"/>
        <end position="107"/>
    </location>
</feature>
<dbReference type="RefSeq" id="WP_073246294.1">
    <property type="nucleotide sequence ID" value="NZ_FQZX01000003.1"/>
</dbReference>
<organism evidence="7 8">
    <name type="scientific">Maribacter aquivivus</name>
    <dbReference type="NCBI Taxonomy" id="228958"/>
    <lineage>
        <taxon>Bacteria</taxon>
        <taxon>Pseudomonadati</taxon>
        <taxon>Bacteroidota</taxon>
        <taxon>Flavobacteriia</taxon>
        <taxon>Flavobacteriales</taxon>
        <taxon>Flavobacteriaceae</taxon>
        <taxon>Maribacter</taxon>
    </lineage>
</organism>
<evidence type="ECO:0000256" key="2">
    <source>
        <dbReference type="ARBA" id="ARBA00022692"/>
    </source>
</evidence>
<gene>
    <name evidence="7" type="ORF">SAMN04488007_3326</name>
</gene>
<keyword evidence="2 5" id="KW-0812">Transmembrane</keyword>
<protein>
    <recommendedName>
        <fullName evidence="6">O-antigen ligase-related domain-containing protein</fullName>
    </recommendedName>
</protein>
<dbReference type="InterPro" id="IPR051533">
    <property type="entry name" value="WaaL-like"/>
</dbReference>
<dbReference type="Pfam" id="PF04932">
    <property type="entry name" value="Wzy_C"/>
    <property type="match status" value="1"/>
</dbReference>
<keyword evidence="4 5" id="KW-0472">Membrane</keyword>
<feature type="transmembrane region" description="Helical" evidence="5">
    <location>
        <begin position="12"/>
        <end position="32"/>
    </location>
</feature>
<keyword evidence="8" id="KW-1185">Reference proteome</keyword>
<dbReference type="AlphaFoldDB" id="A0A1M6TQX5"/>
<dbReference type="EMBL" id="FQZX01000003">
    <property type="protein sequence ID" value="SHK59375.1"/>
    <property type="molecule type" value="Genomic_DNA"/>
</dbReference>
<feature type="transmembrane region" description="Helical" evidence="5">
    <location>
        <begin position="38"/>
        <end position="57"/>
    </location>
</feature>